<keyword evidence="1" id="KW-0812">Transmembrane</keyword>
<evidence type="ECO:0000313" key="3">
    <source>
        <dbReference type="EMBL" id="NEY80401.1"/>
    </source>
</evidence>
<reference evidence="2 5" key="2">
    <citation type="submission" date="2020-07" db="EMBL/GenBank/DDBJ databases">
        <authorList>
            <person name="Feng H."/>
        </authorList>
    </citation>
    <scope>NUCLEOTIDE SEQUENCE [LARGE SCALE GENOMIC DNA]</scope>
    <source>
        <strain evidence="2">S-12</strain>
        <strain evidence="5">s-12</strain>
    </source>
</reference>
<dbReference type="Proteomes" id="UP000472971">
    <property type="component" value="Unassembled WGS sequence"/>
</dbReference>
<feature type="transmembrane region" description="Helical" evidence="1">
    <location>
        <begin position="20"/>
        <end position="42"/>
    </location>
</feature>
<accession>A0A6B3VXW1</accession>
<dbReference type="EMBL" id="JAAIWN010000003">
    <property type="protein sequence ID" value="NEY80401.1"/>
    <property type="molecule type" value="Genomic_DNA"/>
</dbReference>
<sequence>MYPYRSPYPAHGHDSRFFFGGPFFGGLLGGLLGGGLVGAAFARPRPYFPPYPIYGTGFGYPPYGPYPYY</sequence>
<gene>
    <name evidence="3" type="ORF">G4D64_02440</name>
    <name evidence="2" type="ORF">H1Z61_02445</name>
</gene>
<organism evidence="3 4">
    <name type="scientific">Bacillus aquiflavi</name>
    <dbReference type="NCBI Taxonomy" id="2672567"/>
    <lineage>
        <taxon>Bacteria</taxon>
        <taxon>Bacillati</taxon>
        <taxon>Bacillota</taxon>
        <taxon>Bacilli</taxon>
        <taxon>Bacillales</taxon>
        <taxon>Bacillaceae</taxon>
        <taxon>Bacillus</taxon>
    </lineage>
</organism>
<evidence type="ECO:0000313" key="5">
    <source>
        <dbReference type="Proteomes" id="UP000570010"/>
    </source>
</evidence>
<keyword evidence="4" id="KW-1185">Reference proteome</keyword>
<comment type="caution">
    <text evidence="3">The sequence shown here is derived from an EMBL/GenBank/DDBJ whole genome shotgun (WGS) entry which is preliminary data.</text>
</comment>
<protein>
    <submittedName>
        <fullName evidence="3">Uncharacterized protein</fullName>
    </submittedName>
</protein>
<evidence type="ECO:0000313" key="4">
    <source>
        <dbReference type="Proteomes" id="UP000472971"/>
    </source>
</evidence>
<keyword evidence="1" id="KW-0472">Membrane</keyword>
<dbReference type="RefSeq" id="WP_163239757.1">
    <property type="nucleotide sequence ID" value="NZ_CP082780.1"/>
</dbReference>
<keyword evidence="1" id="KW-1133">Transmembrane helix</keyword>
<dbReference type="EMBL" id="JACEIO010000003">
    <property type="protein sequence ID" value="MBA4536027.1"/>
    <property type="molecule type" value="Genomic_DNA"/>
</dbReference>
<reference evidence="3 4" key="1">
    <citation type="submission" date="2020-02" db="EMBL/GenBank/DDBJ databases">
        <title>Bacillus aquiflavi sp. nov., isolated from yellow water of strong flavor Chinese baijiu in Yibin region of China.</title>
        <authorList>
            <person name="Xie J."/>
        </authorList>
    </citation>
    <scope>NUCLEOTIDE SEQUENCE [LARGE SCALE GENOMIC DNA]</scope>
    <source>
        <strain evidence="3 4">3H-10</strain>
    </source>
</reference>
<name>A0A6B3VXW1_9BACI</name>
<proteinExistence type="predicted"/>
<evidence type="ECO:0000313" key="2">
    <source>
        <dbReference type="EMBL" id="MBA4536027.1"/>
    </source>
</evidence>
<dbReference type="AlphaFoldDB" id="A0A6B3VXW1"/>
<dbReference type="Proteomes" id="UP000570010">
    <property type="component" value="Unassembled WGS sequence"/>
</dbReference>
<evidence type="ECO:0000256" key="1">
    <source>
        <dbReference type="SAM" id="Phobius"/>
    </source>
</evidence>